<name>A0ABM4W8C3_COFAR</name>
<accession>A0ABM4W8C3</accession>
<gene>
    <name evidence="3" type="primary">LOC140021163</name>
</gene>
<keyword evidence="2" id="KW-1185">Reference proteome</keyword>
<protein>
    <recommendedName>
        <fullName evidence="1">DUF4283 domain-containing protein</fullName>
    </recommendedName>
</protein>
<dbReference type="InterPro" id="IPR040256">
    <property type="entry name" value="At4g02000-like"/>
</dbReference>
<dbReference type="PANTHER" id="PTHR31286:SF180">
    <property type="entry name" value="OS10G0362600 PROTEIN"/>
    <property type="match status" value="1"/>
</dbReference>
<proteinExistence type="predicted"/>
<sequence>MAALPPGCPHMAIALDGATSHAPKTFAAAVAVSGSAAPDAGSEVGTVSSFRGEPALRMSQEDMLCLAEPFRHALVGRFGFSRPSMDLIRKFFISLGLKGDCSVGLLDQNHVLIRPSLQEDYTRLFVRRLWYVHGSAMTISKWSLDFRANKEIAVAPVWVTFPELPIPFLHKVQLSKLAETLGRLLRIDVATADLRRPSVARILVEMDVSKPPIKRVWIGDEEFDFWQPVVFEGWPAFCTFCTRFGHTDEECFRKHPLLRPPKFVPVAAPLVPANPSASRKEYVPKNLTGAAAFHQQLMQSEGQVALEKRNVQEPITVVPSPEVSLPPLDIVAQAQIEE</sequence>
<evidence type="ECO:0000313" key="3">
    <source>
        <dbReference type="RefSeq" id="XP_071928035.1"/>
    </source>
</evidence>
<dbReference type="GeneID" id="140021163"/>
<dbReference type="Pfam" id="PF14111">
    <property type="entry name" value="DUF4283"/>
    <property type="match status" value="1"/>
</dbReference>
<feature type="domain" description="DUF4283" evidence="1">
    <location>
        <begin position="68"/>
        <end position="148"/>
    </location>
</feature>
<dbReference type="Proteomes" id="UP001652660">
    <property type="component" value="Chromosome 11e"/>
</dbReference>
<dbReference type="RefSeq" id="XP_071928035.1">
    <property type="nucleotide sequence ID" value="XM_072071934.1"/>
</dbReference>
<dbReference type="InterPro" id="IPR025558">
    <property type="entry name" value="DUF4283"/>
</dbReference>
<evidence type="ECO:0000259" key="1">
    <source>
        <dbReference type="Pfam" id="PF14111"/>
    </source>
</evidence>
<reference evidence="3" key="1">
    <citation type="submission" date="2025-08" db="UniProtKB">
        <authorList>
            <consortium name="RefSeq"/>
        </authorList>
    </citation>
    <scope>IDENTIFICATION</scope>
    <source>
        <tissue evidence="3">Leaves</tissue>
    </source>
</reference>
<evidence type="ECO:0000313" key="2">
    <source>
        <dbReference type="Proteomes" id="UP001652660"/>
    </source>
</evidence>
<organism evidence="2 3">
    <name type="scientific">Coffea arabica</name>
    <name type="common">Arabian coffee</name>
    <dbReference type="NCBI Taxonomy" id="13443"/>
    <lineage>
        <taxon>Eukaryota</taxon>
        <taxon>Viridiplantae</taxon>
        <taxon>Streptophyta</taxon>
        <taxon>Embryophyta</taxon>
        <taxon>Tracheophyta</taxon>
        <taxon>Spermatophyta</taxon>
        <taxon>Magnoliopsida</taxon>
        <taxon>eudicotyledons</taxon>
        <taxon>Gunneridae</taxon>
        <taxon>Pentapetalae</taxon>
        <taxon>asterids</taxon>
        <taxon>lamiids</taxon>
        <taxon>Gentianales</taxon>
        <taxon>Rubiaceae</taxon>
        <taxon>Ixoroideae</taxon>
        <taxon>Gardenieae complex</taxon>
        <taxon>Bertiereae - Coffeeae clade</taxon>
        <taxon>Coffeeae</taxon>
        <taxon>Coffea</taxon>
    </lineage>
</organism>
<dbReference type="PANTHER" id="PTHR31286">
    <property type="entry name" value="GLYCINE-RICH CELL WALL STRUCTURAL PROTEIN 1.8-LIKE"/>
    <property type="match status" value="1"/>
</dbReference>